<dbReference type="Proteomes" id="UP000269883">
    <property type="component" value="Chromosome"/>
</dbReference>
<feature type="signal peptide" evidence="1">
    <location>
        <begin position="1"/>
        <end position="20"/>
    </location>
</feature>
<reference evidence="2 3" key="1">
    <citation type="journal article" date="2018" name="Sci. Adv.">
        <title>Multi-heme cytochromes provide a pathway for survival in energy-limited environments.</title>
        <authorList>
            <person name="Deng X."/>
            <person name="Dohmae N."/>
            <person name="Nealson K.H."/>
            <person name="Hashimoto K."/>
            <person name="Okamoto A."/>
        </authorList>
    </citation>
    <scope>NUCLEOTIDE SEQUENCE [LARGE SCALE GENOMIC DNA]</scope>
    <source>
        <strain evidence="2 3">IS5</strain>
    </source>
</reference>
<feature type="chain" id="PRO_5016247783" evidence="1">
    <location>
        <begin position="21"/>
        <end position="225"/>
    </location>
</feature>
<accession>A0A2Z6AVQ7</accession>
<keyword evidence="1" id="KW-0732">Signal</keyword>
<sequence>MLSRKIFIFALCVLVLPATLCGCNSGEQASEAQGPLLTSRAPDKDWARDFDGNWDAFSPLLTERAPDKQWGQDFDPSWKFFQPSPQIKPRFSHSAPPGSPAATRRPALKGVVTLRTASDNFELFARDWLVKIGRSLRHTDANMDIASAHSGYVASFTKIATDSMQLKVKPSSSPSCSYIGVLKYEEHHFEGHGETHDKAQQGPFSRVGRLKVTEIFRFVAGRWVN</sequence>
<name>A0A2Z6AVQ7_9BACT</name>
<evidence type="ECO:0000313" key="3">
    <source>
        <dbReference type="Proteomes" id="UP000269883"/>
    </source>
</evidence>
<dbReference type="KEGG" id="dfl:DFE_0613"/>
<dbReference type="PROSITE" id="PS51257">
    <property type="entry name" value="PROKAR_LIPOPROTEIN"/>
    <property type="match status" value="1"/>
</dbReference>
<keyword evidence="3" id="KW-1185">Reference proteome</keyword>
<organism evidence="2 3">
    <name type="scientific">Desulfovibrio ferrophilus</name>
    <dbReference type="NCBI Taxonomy" id="241368"/>
    <lineage>
        <taxon>Bacteria</taxon>
        <taxon>Pseudomonadati</taxon>
        <taxon>Thermodesulfobacteriota</taxon>
        <taxon>Desulfovibrionia</taxon>
        <taxon>Desulfovibrionales</taxon>
        <taxon>Desulfovibrionaceae</taxon>
        <taxon>Desulfovibrio</taxon>
    </lineage>
</organism>
<evidence type="ECO:0000313" key="2">
    <source>
        <dbReference type="EMBL" id="BBD07339.1"/>
    </source>
</evidence>
<evidence type="ECO:0000256" key="1">
    <source>
        <dbReference type="SAM" id="SignalP"/>
    </source>
</evidence>
<dbReference type="AlphaFoldDB" id="A0A2Z6AVQ7"/>
<gene>
    <name evidence="2" type="ORF">DFE_0613</name>
</gene>
<proteinExistence type="predicted"/>
<dbReference type="EMBL" id="AP017378">
    <property type="protein sequence ID" value="BBD07339.1"/>
    <property type="molecule type" value="Genomic_DNA"/>
</dbReference>
<protein>
    <submittedName>
        <fullName evidence="2">Uncharacterized protein</fullName>
    </submittedName>
</protein>